<evidence type="ECO:0000313" key="6">
    <source>
        <dbReference type="EMBL" id="NXH19505.1"/>
    </source>
</evidence>
<gene>
    <name evidence="6" type="primary">Ccdc96</name>
    <name evidence="6" type="ORF">BUCCAP_R13869</name>
</gene>
<dbReference type="EMBL" id="VWZO01016896">
    <property type="protein sequence ID" value="NXH19505.1"/>
    <property type="molecule type" value="Genomic_DNA"/>
</dbReference>
<evidence type="ECO:0000313" key="7">
    <source>
        <dbReference type="Proteomes" id="UP000534107"/>
    </source>
</evidence>
<feature type="non-terminal residue" evidence="6">
    <location>
        <position position="287"/>
    </location>
</feature>
<dbReference type="OrthoDB" id="10254794at2759"/>
<evidence type="ECO:0000259" key="5">
    <source>
        <dbReference type="Pfam" id="PF13870"/>
    </source>
</evidence>
<dbReference type="InterPro" id="IPR051885">
    <property type="entry name" value="CC_CF"/>
</dbReference>
<dbReference type="GO" id="GO:0005930">
    <property type="term" value="C:axoneme"/>
    <property type="evidence" value="ECO:0007669"/>
    <property type="project" value="TreeGrafter"/>
</dbReference>
<keyword evidence="7" id="KW-1185">Reference proteome</keyword>
<dbReference type="Pfam" id="PF13870">
    <property type="entry name" value="CCDC113_CCDC96_CC"/>
    <property type="match status" value="1"/>
</dbReference>
<dbReference type="AlphaFoldDB" id="A0A7K9I2V1"/>
<dbReference type="PANTHER" id="PTHR15654:SF1">
    <property type="entry name" value="COILED-COIL DOMAIN-CONTAINING PROTEIN 96"/>
    <property type="match status" value="1"/>
</dbReference>
<sequence length="287" mass="32947">APAPAEPTVAAESEEERRERAELLEEPCVMARERVLLQLGPGERRETVALGAGGRVGAQRWLRQLQEQRERAVAASRQREARAQAEWEAFLARKKAVAISSVSQRLGDREAVAEAVERIQARERGTERQLREARVENIKLKHEIQNLEIILKAQGELVEGQHGIDFEHMKKENQKHSENIGELNNEILKLKEKISKTVHILSQVKEKLHFLEAENERKKAELLHIEAVLSQKTHVLTKTKQARDRLREINLKLQQKCGLLGNEILLRDFERKVDTAELLNQQLKKLK</sequence>
<proteinExistence type="predicted"/>
<keyword evidence="2 4" id="KW-0175">Coiled coil</keyword>
<dbReference type="InterPro" id="IPR025254">
    <property type="entry name" value="CCDC113/CCDC96_CC"/>
</dbReference>
<evidence type="ECO:0000256" key="1">
    <source>
        <dbReference type="ARBA" id="ARBA00004138"/>
    </source>
</evidence>
<dbReference type="PANTHER" id="PTHR15654">
    <property type="entry name" value="COILED-COIL DOMAIN-CONTAINING PROTEIN 113-RELATED"/>
    <property type="match status" value="1"/>
</dbReference>
<evidence type="ECO:0000256" key="2">
    <source>
        <dbReference type="ARBA" id="ARBA00023054"/>
    </source>
</evidence>
<reference evidence="6 7" key="1">
    <citation type="submission" date="2019-09" db="EMBL/GenBank/DDBJ databases">
        <title>Bird 10,000 Genomes (B10K) Project - Family phase.</title>
        <authorList>
            <person name="Zhang G."/>
        </authorList>
    </citation>
    <scope>NUCLEOTIDE SEQUENCE [LARGE SCALE GENOMIC DNA]</scope>
    <source>
        <strain evidence="6">B10K-DU-001-16</strain>
        <tissue evidence="6">Muscle</tissue>
    </source>
</reference>
<dbReference type="GO" id="GO:0060271">
    <property type="term" value="P:cilium assembly"/>
    <property type="evidence" value="ECO:0007669"/>
    <property type="project" value="TreeGrafter"/>
</dbReference>
<keyword evidence="3" id="KW-0966">Cell projection</keyword>
<evidence type="ECO:0000256" key="3">
    <source>
        <dbReference type="ARBA" id="ARBA00023273"/>
    </source>
</evidence>
<comment type="caution">
    <text evidence="6">The sequence shown here is derived from an EMBL/GenBank/DDBJ whole genome shotgun (WGS) entry which is preliminary data.</text>
</comment>
<accession>A0A7K9I2V1</accession>
<organism evidence="6 7">
    <name type="scientific">Bucco capensis</name>
    <name type="common">collared puffbird</name>
    <dbReference type="NCBI Taxonomy" id="135168"/>
    <lineage>
        <taxon>Eukaryota</taxon>
        <taxon>Metazoa</taxon>
        <taxon>Chordata</taxon>
        <taxon>Craniata</taxon>
        <taxon>Vertebrata</taxon>
        <taxon>Euteleostomi</taxon>
        <taxon>Archelosauria</taxon>
        <taxon>Archosauria</taxon>
        <taxon>Dinosauria</taxon>
        <taxon>Saurischia</taxon>
        <taxon>Theropoda</taxon>
        <taxon>Coelurosauria</taxon>
        <taxon>Aves</taxon>
        <taxon>Neognathae</taxon>
        <taxon>Neoaves</taxon>
        <taxon>Telluraves</taxon>
        <taxon>Coraciimorphae</taxon>
        <taxon>Piciformes</taxon>
        <taxon>Bucconidae</taxon>
        <taxon>Bucco</taxon>
    </lineage>
</organism>
<feature type="coiled-coil region" evidence="4">
    <location>
        <begin position="116"/>
        <end position="286"/>
    </location>
</feature>
<feature type="domain" description="CCDC113/CCDC96 coiled-coil" evidence="5">
    <location>
        <begin position="126"/>
        <end position="287"/>
    </location>
</feature>
<comment type="subcellular location">
    <subcellularLocation>
        <location evidence="1">Cell projection</location>
        <location evidence="1">Cilium</location>
    </subcellularLocation>
</comment>
<feature type="non-terminal residue" evidence="6">
    <location>
        <position position="1"/>
    </location>
</feature>
<protein>
    <submittedName>
        <fullName evidence="6">CCD96 protein</fullName>
    </submittedName>
</protein>
<evidence type="ECO:0000256" key="4">
    <source>
        <dbReference type="SAM" id="Coils"/>
    </source>
</evidence>
<name>A0A7K9I2V1_9PICI</name>
<dbReference type="Proteomes" id="UP000534107">
    <property type="component" value="Unassembled WGS sequence"/>
</dbReference>
<dbReference type="GO" id="GO:0036064">
    <property type="term" value="C:ciliary basal body"/>
    <property type="evidence" value="ECO:0007669"/>
    <property type="project" value="TreeGrafter"/>
</dbReference>